<evidence type="ECO:0000256" key="3">
    <source>
        <dbReference type="ARBA" id="ARBA00022833"/>
    </source>
</evidence>
<sequence length="123" mass="13495">MTRTASCSCGRLRVGCEGEPQRVSLCHCLACQKRTGSTYGIAAFFREQDVVTHGRSSLYVRQADSGFRVTFHFCPDCGSTVFWKPERLPDLTAVAAGAFADPTFPKPANAVHLESRHSWVGDL</sequence>
<dbReference type="OrthoDB" id="9807246at2"/>
<keyword evidence="2" id="KW-0479">Metal-binding</keyword>
<evidence type="ECO:0000256" key="1">
    <source>
        <dbReference type="ARBA" id="ARBA00005495"/>
    </source>
</evidence>
<dbReference type="EMBL" id="LT670818">
    <property type="protein sequence ID" value="SHG35078.1"/>
    <property type="molecule type" value="Genomic_DNA"/>
</dbReference>
<dbReference type="Pfam" id="PF04828">
    <property type="entry name" value="GFA"/>
    <property type="match status" value="1"/>
</dbReference>
<keyword evidence="4" id="KW-0456">Lyase</keyword>
<dbReference type="PANTHER" id="PTHR33337:SF40">
    <property type="entry name" value="CENP-V_GFA DOMAIN-CONTAINING PROTEIN-RELATED"/>
    <property type="match status" value="1"/>
</dbReference>
<evidence type="ECO:0000313" key="6">
    <source>
        <dbReference type="EMBL" id="SHG35078.1"/>
    </source>
</evidence>
<dbReference type="GO" id="GO:0046872">
    <property type="term" value="F:metal ion binding"/>
    <property type="evidence" value="ECO:0007669"/>
    <property type="project" value="UniProtKB-KW"/>
</dbReference>
<comment type="similarity">
    <text evidence="1">Belongs to the Gfa family.</text>
</comment>
<evidence type="ECO:0000256" key="2">
    <source>
        <dbReference type="ARBA" id="ARBA00022723"/>
    </source>
</evidence>
<evidence type="ECO:0000259" key="5">
    <source>
        <dbReference type="PROSITE" id="PS51891"/>
    </source>
</evidence>
<dbReference type="PROSITE" id="PS51891">
    <property type="entry name" value="CENP_V_GFA"/>
    <property type="match status" value="1"/>
</dbReference>
<evidence type="ECO:0000313" key="7">
    <source>
        <dbReference type="Proteomes" id="UP000190675"/>
    </source>
</evidence>
<dbReference type="GO" id="GO:0016846">
    <property type="term" value="F:carbon-sulfur lyase activity"/>
    <property type="evidence" value="ECO:0007669"/>
    <property type="project" value="InterPro"/>
</dbReference>
<feature type="domain" description="CENP-V/GFA" evidence="5">
    <location>
        <begin position="3"/>
        <end position="114"/>
    </location>
</feature>
<dbReference type="InterPro" id="IPR006913">
    <property type="entry name" value="CENP-V/GFA"/>
</dbReference>
<reference evidence="6 7" key="1">
    <citation type="submission" date="2016-11" db="EMBL/GenBank/DDBJ databases">
        <authorList>
            <person name="Jaros S."/>
            <person name="Januszkiewicz K."/>
            <person name="Wedrychowicz H."/>
        </authorList>
    </citation>
    <scope>NUCLEOTIDE SEQUENCE [LARGE SCALE GENOMIC DNA]</scope>
    <source>
        <strain evidence="6 7">GAS242</strain>
    </source>
</reference>
<dbReference type="Gene3D" id="3.90.1590.10">
    <property type="entry name" value="glutathione-dependent formaldehyde- activating enzyme (gfa)"/>
    <property type="match status" value="1"/>
</dbReference>
<proteinExistence type="inferred from homology"/>
<accession>A0A1M5J387</accession>
<organism evidence="6 7">
    <name type="scientific">Bradyrhizobium erythrophlei</name>
    <dbReference type="NCBI Taxonomy" id="1437360"/>
    <lineage>
        <taxon>Bacteria</taxon>
        <taxon>Pseudomonadati</taxon>
        <taxon>Pseudomonadota</taxon>
        <taxon>Alphaproteobacteria</taxon>
        <taxon>Hyphomicrobiales</taxon>
        <taxon>Nitrobacteraceae</taxon>
        <taxon>Bradyrhizobium</taxon>
    </lineage>
</organism>
<dbReference type="PANTHER" id="PTHR33337">
    <property type="entry name" value="GFA DOMAIN-CONTAINING PROTEIN"/>
    <property type="match status" value="1"/>
</dbReference>
<dbReference type="Proteomes" id="UP000190675">
    <property type="component" value="Chromosome I"/>
</dbReference>
<dbReference type="RefSeq" id="WP_079565812.1">
    <property type="nucleotide sequence ID" value="NZ_LT670818.1"/>
</dbReference>
<dbReference type="SUPFAM" id="SSF51316">
    <property type="entry name" value="Mss4-like"/>
    <property type="match status" value="1"/>
</dbReference>
<evidence type="ECO:0000256" key="4">
    <source>
        <dbReference type="ARBA" id="ARBA00023239"/>
    </source>
</evidence>
<protein>
    <submittedName>
        <fullName evidence="6">Uncharacterized conserved protein</fullName>
    </submittedName>
</protein>
<gene>
    <name evidence="6" type="ORF">SAMN05444169_1977</name>
</gene>
<dbReference type="InterPro" id="IPR011057">
    <property type="entry name" value="Mss4-like_sf"/>
</dbReference>
<keyword evidence="3" id="KW-0862">Zinc</keyword>
<name>A0A1M5J387_9BRAD</name>
<dbReference type="AlphaFoldDB" id="A0A1M5J387"/>